<dbReference type="InterPro" id="IPR050194">
    <property type="entry name" value="Glycosyltransferase_grp1"/>
</dbReference>
<gene>
    <name evidence="2" type="ORF">VIBR0546_00550</name>
</gene>
<name>E8LT16_9VIBR</name>
<dbReference type="Gene3D" id="3.40.50.2000">
    <property type="entry name" value="Glycogen Phosphorylase B"/>
    <property type="match status" value="1"/>
</dbReference>
<dbReference type="PANTHER" id="PTHR45947:SF3">
    <property type="entry name" value="SULFOQUINOVOSYL TRANSFERASE SQD2"/>
    <property type="match status" value="1"/>
</dbReference>
<dbReference type="InterPro" id="IPR001296">
    <property type="entry name" value="Glyco_trans_1"/>
</dbReference>
<protein>
    <submittedName>
        <fullName evidence="2">Glycosyltransferase</fullName>
    </submittedName>
</protein>
<dbReference type="AlphaFoldDB" id="E8LT16"/>
<evidence type="ECO:0000313" key="2">
    <source>
        <dbReference type="EMBL" id="EGA66209.1"/>
    </source>
</evidence>
<reference evidence="2 3" key="1">
    <citation type="journal article" date="2012" name="Int. J. Syst. Evol. Microbiol.">
        <title>Vibrio caribbeanicus sp. nov., isolated from the marine sponge Scleritoderma cyanea.</title>
        <authorList>
            <person name="Hoffmann M."/>
            <person name="Monday S.R."/>
            <person name="Allard M.W."/>
            <person name="Strain E.A."/>
            <person name="Whittaker P."/>
            <person name="Naum M."/>
            <person name="McCarthy P.J."/>
            <person name="Lopez J.V."/>
            <person name="Fischer M."/>
            <person name="Brown E.W."/>
        </authorList>
    </citation>
    <scope>NUCLEOTIDE SEQUENCE [LARGE SCALE GENOMIC DNA]</scope>
    <source>
        <strain evidence="2 3">LMG 20546</strain>
    </source>
</reference>
<dbReference type="OrthoDB" id="9802525at2"/>
<keyword evidence="2" id="KW-0808">Transferase</keyword>
<evidence type="ECO:0000313" key="3">
    <source>
        <dbReference type="Proteomes" id="UP000004371"/>
    </source>
</evidence>
<dbReference type="PANTHER" id="PTHR45947">
    <property type="entry name" value="SULFOQUINOVOSYL TRANSFERASE SQD2"/>
    <property type="match status" value="1"/>
</dbReference>
<dbReference type="STRING" id="945543.VIBR0546_00550"/>
<keyword evidence="3" id="KW-1185">Reference proteome</keyword>
<evidence type="ECO:0000259" key="1">
    <source>
        <dbReference type="Pfam" id="PF00534"/>
    </source>
</evidence>
<proteinExistence type="predicted"/>
<dbReference type="EMBL" id="AEVS01000049">
    <property type="protein sequence ID" value="EGA66209.1"/>
    <property type="molecule type" value="Genomic_DNA"/>
</dbReference>
<dbReference type="Proteomes" id="UP000004371">
    <property type="component" value="Unassembled WGS sequence"/>
</dbReference>
<dbReference type="GO" id="GO:0016757">
    <property type="term" value="F:glycosyltransferase activity"/>
    <property type="evidence" value="ECO:0007669"/>
    <property type="project" value="InterPro"/>
</dbReference>
<feature type="domain" description="Glycosyl transferase family 1" evidence="1">
    <location>
        <begin position="204"/>
        <end position="360"/>
    </location>
</feature>
<dbReference type="CDD" id="cd03801">
    <property type="entry name" value="GT4_PimA-like"/>
    <property type="match status" value="1"/>
</dbReference>
<sequence length="394" mass="44167">MAKSNLTLVFDPIPFKGGSKIATSDALNVCRVRDNQFLVMTVDPEFWQSSDFYANHNVQLVRIWPLLGLMKVHHGPLYWLNQLYLLLSLLFTLVCHRGVNKVVGASGPGIDMALYLLQRLVSLEVVQFIHGNVGLSRSIGYCLTRADAVFYLPCARESIKAALEAYLCHSTNISDSAPLAESYLSSAHYQSFVNGLPKSRWPSQCQTQLPVCFWAASLLKWKGLDTLIEAVRISARYKPFALNICFIRPKETCLPVSQAPVNLKHTHWYHDPDNLDQIRSQSSIFISTSRNEPFGLSILEALAAGMCVLIPQDGAYWDQELTHNENCIKYQANDPDSLANALLYATSEQAILERCSNNARLIANSYRAEFRYQKFAQYLNGDVATTMTSALDNS</sequence>
<dbReference type="eggNOG" id="COG0438">
    <property type="taxonomic scope" value="Bacteria"/>
</dbReference>
<dbReference type="SUPFAM" id="SSF53756">
    <property type="entry name" value="UDP-Glycosyltransferase/glycogen phosphorylase"/>
    <property type="match status" value="1"/>
</dbReference>
<dbReference type="Pfam" id="PF00534">
    <property type="entry name" value="Glycos_transf_1"/>
    <property type="match status" value="1"/>
</dbReference>
<organism evidence="2 3">
    <name type="scientific">Vibrio brasiliensis LMG 20546</name>
    <dbReference type="NCBI Taxonomy" id="945543"/>
    <lineage>
        <taxon>Bacteria</taxon>
        <taxon>Pseudomonadati</taxon>
        <taxon>Pseudomonadota</taxon>
        <taxon>Gammaproteobacteria</taxon>
        <taxon>Vibrionales</taxon>
        <taxon>Vibrionaceae</taxon>
        <taxon>Vibrio</taxon>
        <taxon>Vibrio oreintalis group</taxon>
    </lineage>
</organism>
<comment type="caution">
    <text evidence="2">The sequence shown here is derived from an EMBL/GenBank/DDBJ whole genome shotgun (WGS) entry which is preliminary data.</text>
</comment>
<dbReference type="RefSeq" id="WP_006878960.1">
    <property type="nucleotide sequence ID" value="NZ_AEVS01000049.1"/>
</dbReference>
<accession>E8LT16</accession>